<dbReference type="SMART" id="SM00257">
    <property type="entry name" value="LysM"/>
    <property type="match status" value="2"/>
</dbReference>
<keyword evidence="3" id="KW-0732">Signal</keyword>
<evidence type="ECO:0000313" key="5">
    <source>
        <dbReference type="EMBL" id="RYN43005.1"/>
    </source>
</evidence>
<dbReference type="InterPro" id="IPR018392">
    <property type="entry name" value="LysM"/>
</dbReference>
<feature type="signal peptide" evidence="3">
    <location>
        <begin position="1"/>
        <end position="19"/>
    </location>
</feature>
<gene>
    <name evidence="5" type="ORF">AA0114_g10351</name>
</gene>
<comment type="caution">
    <text evidence="5">The sequence shown here is derived from an EMBL/GenBank/DDBJ whole genome shotgun (WGS) entry which is preliminary data.</text>
</comment>
<dbReference type="Pfam" id="PF01476">
    <property type="entry name" value="LysM"/>
    <property type="match status" value="1"/>
</dbReference>
<dbReference type="EMBL" id="PDXA01000045">
    <property type="protein sequence ID" value="RYN43005.1"/>
    <property type="molecule type" value="Genomic_DNA"/>
</dbReference>
<evidence type="ECO:0000259" key="4">
    <source>
        <dbReference type="PROSITE" id="PS51782"/>
    </source>
</evidence>
<dbReference type="GO" id="GO:0008061">
    <property type="term" value="F:chitin binding"/>
    <property type="evidence" value="ECO:0007669"/>
    <property type="project" value="UniProtKB-KW"/>
</dbReference>
<dbReference type="CDD" id="cd00118">
    <property type="entry name" value="LysM"/>
    <property type="match status" value="1"/>
</dbReference>
<reference evidence="6" key="1">
    <citation type="journal article" date="2019" name="bioRxiv">
        <title>Genomics, evolutionary history and diagnostics of the Alternaria alternata species group including apple and Asian pear pathotypes.</title>
        <authorList>
            <person name="Armitage A.D."/>
            <person name="Cockerton H.M."/>
            <person name="Sreenivasaprasad S."/>
            <person name="Woodhall J.W."/>
            <person name="Lane C.R."/>
            <person name="Harrison R.J."/>
            <person name="Clarkson J.P."/>
        </authorList>
    </citation>
    <scope>NUCLEOTIDE SEQUENCE [LARGE SCALE GENOMIC DNA]</scope>
    <source>
        <strain evidence="6">FERA 1082</strain>
    </source>
</reference>
<evidence type="ECO:0000256" key="1">
    <source>
        <dbReference type="ARBA" id="ARBA00022669"/>
    </source>
</evidence>
<feature type="chain" id="PRO_5020299306" description="LysM domain-containing protein" evidence="3">
    <location>
        <begin position="20"/>
        <end position="947"/>
    </location>
</feature>
<dbReference type="PROSITE" id="PS51782">
    <property type="entry name" value="LYSM"/>
    <property type="match status" value="2"/>
</dbReference>
<sequence length="947" mass="106465">MEIYMLLFLTCFAIRCSNASFNLLDGFDTTIQDAFGVSSKCLSAVNATIACDEATAKMASQGMDENYWYEENITTLCSSECRSSMTSWLSLVESDCKTDTITQAGSVVKAITVPLQYTYALDLACLQNDAKDWCFIESQTWVGSDYVRYDPEICFVENPPEICEDTSFDPDIIDSTLQSVVGLYEPDLYCDECFLKIWRQRLLSPFLTTGDWTQFRIDAFEELQSNCSIHMPYVTSDYSLFVGTPTATPTATSAIHIPPACTFDLASGQYICPTASTSCTGQIVEANPELRGCSAIADEFHVSTGDLRVATGNDFCAFQEQICLPLPCTTIEITKYDETCSDMVKQISNSTHRVTQEQFMGWNPHLMGPCDSMALGQRICVSPPGDYWVSNTTIVSPPSGVPVYYTTATPVWPTQSGSIENCGRYHEVVDGDTCNLVCLIYGVTFAVLQKFNTYLNTDCTNLWLKSSVCVGEVVYSQPVSTDVALWFHTPTIINPLLSMNVDRCIALHNEILRHGWVSSGRRLESLDSTCKTWFDTFGDAAEAIRPQLSPDLVRFLEHARVIQDPETGADLCFFYWFKNLAGPKSMFKQAEGWLDYGRYGQLLVLYSMNNFTGHWCGLVYDQEAHLCIVCPSIHDADEIFEQKIWYPLETALEFWLGQVRKGRIATPHEGENEDLVNERYDPWQFIPYNDTMLEENVDAFNRLVEAIEARMPSAYRPAEAEGIVHGLVDESALQSIDLPPRFAYKFLCRARRPRFQMIAPGLEILTSSTFSDQPFRSYFSSSEPEFPPILLFRSGSNYKDDTTPHFVTGEPMPSLFTGFSRITCFPAGLYLLPTGEVRAEDECMLILPFGIGSNGYARKSDGSRFGRSRTGGNSHVDLYRPGYQPFEEQHEQSLVDVLKNWKGMVERGDWQIDENGVAGGMDVWREADSEEKWEAYVIPRAVEGVER</sequence>
<dbReference type="InterPro" id="IPR052210">
    <property type="entry name" value="LysM1-like"/>
</dbReference>
<evidence type="ECO:0000256" key="3">
    <source>
        <dbReference type="SAM" id="SignalP"/>
    </source>
</evidence>
<protein>
    <recommendedName>
        <fullName evidence="4">LysM domain-containing protein</fullName>
    </recommendedName>
</protein>
<keyword evidence="1" id="KW-0147">Chitin-binding</keyword>
<name>A0A4Q4M4K6_9PLEO</name>
<proteinExistence type="predicted"/>
<dbReference type="Proteomes" id="UP000292402">
    <property type="component" value="Unassembled WGS sequence"/>
</dbReference>
<evidence type="ECO:0000256" key="2">
    <source>
        <dbReference type="ARBA" id="ARBA00023026"/>
    </source>
</evidence>
<evidence type="ECO:0000313" key="6">
    <source>
        <dbReference type="Proteomes" id="UP000292402"/>
    </source>
</evidence>
<feature type="domain" description="LysM" evidence="4">
    <location>
        <begin position="329"/>
        <end position="381"/>
    </location>
</feature>
<dbReference type="PANTHER" id="PTHR34997">
    <property type="entry name" value="AM15"/>
    <property type="match status" value="1"/>
</dbReference>
<organism evidence="5 6">
    <name type="scientific">Alternaria tenuissima</name>
    <dbReference type="NCBI Taxonomy" id="119927"/>
    <lineage>
        <taxon>Eukaryota</taxon>
        <taxon>Fungi</taxon>
        <taxon>Dikarya</taxon>
        <taxon>Ascomycota</taxon>
        <taxon>Pezizomycotina</taxon>
        <taxon>Dothideomycetes</taxon>
        <taxon>Pleosporomycetidae</taxon>
        <taxon>Pleosporales</taxon>
        <taxon>Pleosporineae</taxon>
        <taxon>Pleosporaceae</taxon>
        <taxon>Alternaria</taxon>
        <taxon>Alternaria sect. Alternaria</taxon>
        <taxon>Alternaria alternata complex</taxon>
    </lineage>
</organism>
<dbReference type="PANTHER" id="PTHR34997:SF1">
    <property type="entry name" value="PEPTIDOGLYCAN-BINDING LYSIN DOMAIN"/>
    <property type="match status" value="1"/>
</dbReference>
<feature type="domain" description="LysM" evidence="4">
    <location>
        <begin position="424"/>
        <end position="470"/>
    </location>
</feature>
<keyword evidence="2" id="KW-0843">Virulence</keyword>
<accession>A0A4Q4M4K6</accession>
<dbReference type="AlphaFoldDB" id="A0A4Q4M4K6"/>
<dbReference type="InterPro" id="IPR036779">
    <property type="entry name" value="LysM_dom_sf"/>
</dbReference>
<dbReference type="Gene3D" id="3.10.350.10">
    <property type="entry name" value="LysM domain"/>
    <property type="match status" value="2"/>
</dbReference>
<dbReference type="SUPFAM" id="SSF54106">
    <property type="entry name" value="LysM domain"/>
    <property type="match status" value="1"/>
</dbReference>